<keyword evidence="1" id="KW-1133">Transmembrane helix</keyword>
<dbReference type="AlphaFoldDB" id="A0A166NIS6"/>
<dbReference type="EMBL" id="KV426657">
    <property type="protein sequence ID" value="KZV79207.1"/>
    <property type="molecule type" value="Genomic_DNA"/>
</dbReference>
<feature type="transmembrane region" description="Helical" evidence="1">
    <location>
        <begin position="180"/>
        <end position="199"/>
    </location>
</feature>
<reference evidence="2 3" key="1">
    <citation type="journal article" date="2016" name="Mol. Biol. Evol.">
        <title>Comparative Genomics of Early-Diverging Mushroom-Forming Fungi Provides Insights into the Origins of Lignocellulose Decay Capabilities.</title>
        <authorList>
            <person name="Nagy L.G."/>
            <person name="Riley R."/>
            <person name="Tritt A."/>
            <person name="Adam C."/>
            <person name="Daum C."/>
            <person name="Floudas D."/>
            <person name="Sun H."/>
            <person name="Yadav J.S."/>
            <person name="Pangilinan J."/>
            <person name="Larsson K.H."/>
            <person name="Matsuura K."/>
            <person name="Barry K."/>
            <person name="Labutti K."/>
            <person name="Kuo R."/>
            <person name="Ohm R.A."/>
            <person name="Bhattacharya S.S."/>
            <person name="Shirouzu T."/>
            <person name="Yoshinaga Y."/>
            <person name="Martin F.M."/>
            <person name="Grigoriev I.V."/>
            <person name="Hibbett D.S."/>
        </authorList>
    </citation>
    <scope>NUCLEOTIDE SEQUENCE [LARGE SCALE GENOMIC DNA]</scope>
    <source>
        <strain evidence="2 3">HHB12029</strain>
    </source>
</reference>
<dbReference type="Proteomes" id="UP000077266">
    <property type="component" value="Unassembled WGS sequence"/>
</dbReference>
<dbReference type="OrthoDB" id="3046318at2759"/>
<name>A0A166NIS6_EXIGL</name>
<keyword evidence="1" id="KW-0812">Transmembrane</keyword>
<feature type="transmembrane region" description="Helical" evidence="1">
    <location>
        <begin position="235"/>
        <end position="258"/>
    </location>
</feature>
<protein>
    <recommendedName>
        <fullName evidence="4">G-protein coupled receptors family 1 profile domain-containing protein</fullName>
    </recommendedName>
</protein>
<evidence type="ECO:0000313" key="2">
    <source>
        <dbReference type="EMBL" id="KZV79207.1"/>
    </source>
</evidence>
<evidence type="ECO:0000313" key="3">
    <source>
        <dbReference type="Proteomes" id="UP000077266"/>
    </source>
</evidence>
<feature type="transmembrane region" description="Helical" evidence="1">
    <location>
        <begin position="130"/>
        <end position="152"/>
    </location>
</feature>
<evidence type="ECO:0000256" key="1">
    <source>
        <dbReference type="SAM" id="Phobius"/>
    </source>
</evidence>
<sequence>MGSSMATNLEVLSDHRTSLDKTVAYFILVIVGGQILLPISLWTLTSSKNTRRHPTLHMFLLSWVFFSVSACFLLYTGHGMSANPPYALCVVQVGLINATYWMIGFSGVSLVLQLWFTLPSTNGSTRESRLRELLLLIVPPSAAVVYLVVFLATSRVSQSATAVERGRLTCRFQDRPSTEFFARLTPIVTAILVLCCFFFSTRMLYTTVQCLSEIRGWRLKDTLQSPDRGGPWLKILTRVTMFIAWLIPTLAASLIDAVTPQSPVHYLVDMYIALLPLAAFCIFGTLPGVRKDHTERPPQIDTCTGATTGGFLNITVMTESCTVSSGPPVESQV</sequence>
<evidence type="ECO:0008006" key="4">
    <source>
        <dbReference type="Google" id="ProtNLM"/>
    </source>
</evidence>
<proteinExistence type="predicted"/>
<feature type="transmembrane region" description="Helical" evidence="1">
    <location>
        <begin position="270"/>
        <end position="289"/>
    </location>
</feature>
<gene>
    <name evidence="2" type="ORF">EXIGLDRAFT_782642</name>
</gene>
<organism evidence="2 3">
    <name type="scientific">Exidia glandulosa HHB12029</name>
    <dbReference type="NCBI Taxonomy" id="1314781"/>
    <lineage>
        <taxon>Eukaryota</taxon>
        <taxon>Fungi</taxon>
        <taxon>Dikarya</taxon>
        <taxon>Basidiomycota</taxon>
        <taxon>Agaricomycotina</taxon>
        <taxon>Agaricomycetes</taxon>
        <taxon>Auriculariales</taxon>
        <taxon>Exidiaceae</taxon>
        <taxon>Exidia</taxon>
    </lineage>
</organism>
<dbReference type="InParanoid" id="A0A166NIS6"/>
<feature type="transmembrane region" description="Helical" evidence="1">
    <location>
        <begin position="23"/>
        <end position="44"/>
    </location>
</feature>
<feature type="transmembrane region" description="Helical" evidence="1">
    <location>
        <begin position="98"/>
        <end position="118"/>
    </location>
</feature>
<accession>A0A166NIS6</accession>
<keyword evidence="1" id="KW-0472">Membrane</keyword>
<keyword evidence="3" id="KW-1185">Reference proteome</keyword>
<feature type="transmembrane region" description="Helical" evidence="1">
    <location>
        <begin position="56"/>
        <end position="78"/>
    </location>
</feature>